<dbReference type="SUPFAM" id="SSF47384">
    <property type="entry name" value="Homodimeric domain of signal transducing histidine kinase"/>
    <property type="match status" value="1"/>
</dbReference>
<dbReference type="EMBL" id="VHLH01000001">
    <property type="protein sequence ID" value="TPW32780.1"/>
    <property type="molecule type" value="Genomic_DNA"/>
</dbReference>
<evidence type="ECO:0000259" key="9">
    <source>
        <dbReference type="PROSITE" id="PS50109"/>
    </source>
</evidence>
<dbReference type="CDD" id="cd00082">
    <property type="entry name" value="HisKA"/>
    <property type="match status" value="1"/>
</dbReference>
<dbReference type="InterPro" id="IPR000700">
    <property type="entry name" value="PAS-assoc_C"/>
</dbReference>
<dbReference type="InterPro" id="IPR000014">
    <property type="entry name" value="PAS"/>
</dbReference>
<dbReference type="Pfam" id="PF02518">
    <property type="entry name" value="HATPase_c"/>
    <property type="match status" value="1"/>
</dbReference>
<evidence type="ECO:0000256" key="5">
    <source>
        <dbReference type="ARBA" id="ARBA00022777"/>
    </source>
</evidence>
<accession>A0A506UHJ4</accession>
<keyword evidence="7" id="KW-0175">Coiled coil</keyword>
<dbReference type="InterPro" id="IPR035965">
    <property type="entry name" value="PAS-like_dom_sf"/>
</dbReference>
<comment type="caution">
    <text evidence="11">The sequence shown here is derived from an EMBL/GenBank/DDBJ whole genome shotgun (WGS) entry which is preliminary data.</text>
</comment>
<keyword evidence="8" id="KW-1133">Transmembrane helix</keyword>
<dbReference type="NCBIfam" id="TIGR00229">
    <property type="entry name" value="sensory_box"/>
    <property type="match status" value="1"/>
</dbReference>
<dbReference type="Proteomes" id="UP000320314">
    <property type="component" value="Unassembled WGS sequence"/>
</dbReference>
<dbReference type="Gene3D" id="1.10.287.130">
    <property type="match status" value="1"/>
</dbReference>
<feature type="transmembrane region" description="Helical" evidence="8">
    <location>
        <begin position="53"/>
        <end position="71"/>
    </location>
</feature>
<dbReference type="Pfam" id="PF08447">
    <property type="entry name" value="PAS_3"/>
    <property type="match status" value="1"/>
</dbReference>
<dbReference type="InterPro" id="IPR004358">
    <property type="entry name" value="Sig_transdc_His_kin-like_C"/>
</dbReference>
<evidence type="ECO:0000256" key="2">
    <source>
        <dbReference type="ARBA" id="ARBA00012438"/>
    </source>
</evidence>
<dbReference type="InterPro" id="IPR036097">
    <property type="entry name" value="HisK_dim/P_sf"/>
</dbReference>
<comment type="catalytic activity">
    <reaction evidence="1">
        <text>ATP + protein L-histidine = ADP + protein N-phospho-L-histidine.</text>
        <dbReference type="EC" id="2.7.13.3"/>
    </reaction>
</comment>
<dbReference type="CDD" id="cd00130">
    <property type="entry name" value="PAS"/>
    <property type="match status" value="1"/>
</dbReference>
<dbReference type="AlphaFoldDB" id="A0A506UHJ4"/>
<dbReference type="EC" id="2.7.13.3" evidence="2"/>
<dbReference type="SMART" id="SM00387">
    <property type="entry name" value="HATPase_c"/>
    <property type="match status" value="1"/>
</dbReference>
<dbReference type="SMART" id="SM00388">
    <property type="entry name" value="HisKA"/>
    <property type="match status" value="1"/>
</dbReference>
<sequence>MADAHLPGAHGFAWRRVLASIRGTDREPAGHAKLFAKPAYRHLLRAEPLLKRLVPVLIIAFLVVVAAARVVSLTSNRDELVSAAKQATGLTATAAASALAAHPDTMRAERRWQVENLLGDAVPLDGDSERIVLVGDADGTVFATSPLGKFLINSALDDLLADHRALRRFGRSAGIVTLDYGGESYFAALRRLPDQNGSVLVMMPRAPVLADWRNGVSLNVTLFIATSSVLLIILYAYFSQATRASDADDLYMESHRRVDTALSRGRCGLWDWDLARGHLYWSGSMYEMLGLPPRDCVLSFGEAAELMHPDDEDLYSVARSVASGETSHLDHVFRMRHVDGNYVWMRARAEVVDRSSTQTHLIGIAMDVTEQQRLARRSREADQRLLEALESTSESFVLWDSADRMVLCNSIYRQTFGLDEDALSPGMPRAEVEAALNRPAIQRRVTGQDRDGHSQTSEIQLADGRWLQINERRTRGGGMVAVGSEITQLKRSQDQMRESRKRLMGMLDDLAASRLALERRTRELSDLNADYQAEKERAQAANRIKSQFLANMSHELRTPLNAIIGFSEILESGLFGPLGSEKYEQYAHDIKGSGNHLLGVINDILDMSKIEAGQLSIEREPIDLAPLVEEALRLNITPAEKKGIHIDRSIAAGLCLEGDRRAMKQVLINLLSNAVKFTKEGGHIRLRAKRNARAVTVTIADNGIGIPRRSMASIGQPFEQVQNQFSKSTGGSGLGLAISRSLCELHGGSLRIFSTEGEGTVVALRIPLAPGELHDARAEAMAAA</sequence>
<evidence type="ECO:0000259" key="10">
    <source>
        <dbReference type="PROSITE" id="PS50113"/>
    </source>
</evidence>
<dbReference type="SUPFAM" id="SSF55874">
    <property type="entry name" value="ATPase domain of HSP90 chaperone/DNA topoisomerase II/histidine kinase"/>
    <property type="match status" value="1"/>
</dbReference>
<dbReference type="InterPro" id="IPR001610">
    <property type="entry name" value="PAC"/>
</dbReference>
<keyword evidence="5" id="KW-0418">Kinase</keyword>
<keyword evidence="12" id="KW-1185">Reference proteome</keyword>
<evidence type="ECO:0000256" key="8">
    <source>
        <dbReference type="SAM" id="Phobius"/>
    </source>
</evidence>
<dbReference type="Pfam" id="PF12860">
    <property type="entry name" value="PAS_7"/>
    <property type="match status" value="1"/>
</dbReference>
<dbReference type="PANTHER" id="PTHR43711:SF26">
    <property type="entry name" value="SENSOR HISTIDINE KINASE RCSC"/>
    <property type="match status" value="1"/>
</dbReference>
<evidence type="ECO:0000256" key="1">
    <source>
        <dbReference type="ARBA" id="ARBA00000085"/>
    </source>
</evidence>
<dbReference type="OrthoDB" id="9801651at2"/>
<feature type="domain" description="PAC" evidence="10">
    <location>
        <begin position="329"/>
        <end position="380"/>
    </location>
</feature>
<dbReference type="Gene3D" id="3.30.450.20">
    <property type="entry name" value="PAS domain"/>
    <property type="match status" value="2"/>
</dbReference>
<keyword evidence="3" id="KW-0597">Phosphoprotein</keyword>
<dbReference type="InterPro" id="IPR003661">
    <property type="entry name" value="HisK_dim/P_dom"/>
</dbReference>
<organism evidence="11 12">
    <name type="scientific">Pararhizobium mangrovi</name>
    <dbReference type="NCBI Taxonomy" id="2590452"/>
    <lineage>
        <taxon>Bacteria</taxon>
        <taxon>Pseudomonadati</taxon>
        <taxon>Pseudomonadota</taxon>
        <taxon>Alphaproteobacteria</taxon>
        <taxon>Hyphomicrobiales</taxon>
        <taxon>Rhizobiaceae</taxon>
        <taxon>Rhizobium/Agrobacterium group</taxon>
        <taxon>Pararhizobium</taxon>
    </lineage>
</organism>
<dbReference type="Gene3D" id="2.10.70.100">
    <property type="match status" value="1"/>
</dbReference>
<protein>
    <recommendedName>
        <fullName evidence="2">histidine kinase</fullName>
        <ecNumber evidence="2">2.7.13.3</ecNumber>
    </recommendedName>
</protein>
<dbReference type="SMART" id="SM00091">
    <property type="entry name" value="PAS"/>
    <property type="match status" value="2"/>
</dbReference>
<dbReference type="PANTHER" id="PTHR43711">
    <property type="entry name" value="TWO-COMPONENT HISTIDINE KINASE"/>
    <property type="match status" value="1"/>
</dbReference>
<dbReference type="InterPro" id="IPR050736">
    <property type="entry name" value="Sensor_HK_Regulatory"/>
</dbReference>
<evidence type="ECO:0000256" key="6">
    <source>
        <dbReference type="ARBA" id="ARBA00023012"/>
    </source>
</evidence>
<dbReference type="GO" id="GO:0000155">
    <property type="term" value="F:phosphorelay sensor kinase activity"/>
    <property type="evidence" value="ECO:0007669"/>
    <property type="project" value="InterPro"/>
</dbReference>
<proteinExistence type="predicted"/>
<dbReference type="SUPFAM" id="SSF55785">
    <property type="entry name" value="PYP-like sensor domain (PAS domain)"/>
    <property type="match status" value="2"/>
</dbReference>
<dbReference type="RefSeq" id="WP_141165083.1">
    <property type="nucleotide sequence ID" value="NZ_VHLH01000001.1"/>
</dbReference>
<dbReference type="InterPro" id="IPR003594">
    <property type="entry name" value="HATPase_dom"/>
</dbReference>
<keyword evidence="8" id="KW-0472">Membrane</keyword>
<reference evidence="11 12" key="1">
    <citation type="submission" date="2019-06" db="EMBL/GenBank/DDBJ databases">
        <authorList>
            <person name="Li M."/>
        </authorList>
    </citation>
    <scope>NUCLEOTIDE SEQUENCE [LARGE SCALE GENOMIC DNA]</scope>
    <source>
        <strain evidence="11 12">BGMRC6574</strain>
    </source>
</reference>
<gene>
    <name evidence="11" type="ORF">FJU11_00710</name>
</gene>
<evidence type="ECO:0000313" key="12">
    <source>
        <dbReference type="Proteomes" id="UP000320314"/>
    </source>
</evidence>
<dbReference type="InterPro" id="IPR036890">
    <property type="entry name" value="HATPase_C_sf"/>
</dbReference>
<dbReference type="PROSITE" id="PS50113">
    <property type="entry name" value="PAC"/>
    <property type="match status" value="1"/>
</dbReference>
<keyword evidence="6" id="KW-0902">Two-component regulatory system</keyword>
<feature type="coiled-coil region" evidence="7">
    <location>
        <begin position="517"/>
        <end position="544"/>
    </location>
</feature>
<dbReference type="InterPro" id="IPR013655">
    <property type="entry name" value="PAS_fold_3"/>
</dbReference>
<feature type="transmembrane region" description="Helical" evidence="8">
    <location>
        <begin position="216"/>
        <end position="238"/>
    </location>
</feature>
<evidence type="ECO:0000313" key="11">
    <source>
        <dbReference type="EMBL" id="TPW32780.1"/>
    </source>
</evidence>
<dbReference type="InterPro" id="IPR005467">
    <property type="entry name" value="His_kinase_dom"/>
</dbReference>
<dbReference type="PRINTS" id="PR00344">
    <property type="entry name" value="BCTRLSENSOR"/>
</dbReference>
<feature type="domain" description="Histidine kinase" evidence="9">
    <location>
        <begin position="551"/>
        <end position="770"/>
    </location>
</feature>
<evidence type="ECO:0000256" key="7">
    <source>
        <dbReference type="SAM" id="Coils"/>
    </source>
</evidence>
<evidence type="ECO:0000256" key="4">
    <source>
        <dbReference type="ARBA" id="ARBA00022679"/>
    </source>
</evidence>
<keyword evidence="8" id="KW-0812">Transmembrane</keyword>
<dbReference type="SMART" id="SM00086">
    <property type="entry name" value="PAC"/>
    <property type="match status" value="1"/>
</dbReference>
<dbReference type="CDD" id="cd16922">
    <property type="entry name" value="HATPase_EvgS-ArcB-TorS-like"/>
    <property type="match status" value="1"/>
</dbReference>
<dbReference type="Pfam" id="PF00512">
    <property type="entry name" value="HisKA"/>
    <property type="match status" value="1"/>
</dbReference>
<evidence type="ECO:0000256" key="3">
    <source>
        <dbReference type="ARBA" id="ARBA00022553"/>
    </source>
</evidence>
<dbReference type="Gene3D" id="3.30.565.10">
    <property type="entry name" value="Histidine kinase-like ATPase, C-terminal domain"/>
    <property type="match status" value="1"/>
</dbReference>
<keyword evidence="4" id="KW-0808">Transferase</keyword>
<dbReference type="FunFam" id="3.30.565.10:FF:000006">
    <property type="entry name" value="Sensor histidine kinase WalK"/>
    <property type="match status" value="1"/>
</dbReference>
<dbReference type="PROSITE" id="PS50109">
    <property type="entry name" value="HIS_KIN"/>
    <property type="match status" value="1"/>
</dbReference>
<name>A0A506UHJ4_9HYPH</name>